<dbReference type="AlphaFoldDB" id="A0A3P7JJ62"/>
<name>A0A3P7JJ62_STRVU</name>
<feature type="region of interest" description="Disordered" evidence="1">
    <location>
        <begin position="1"/>
        <end position="63"/>
    </location>
</feature>
<keyword evidence="3" id="KW-1185">Reference proteome</keyword>
<protein>
    <submittedName>
        <fullName evidence="2">Uncharacterized protein</fullName>
    </submittedName>
</protein>
<feature type="compositionally biased region" description="Low complexity" evidence="1">
    <location>
        <begin position="47"/>
        <end position="61"/>
    </location>
</feature>
<accession>A0A3P7JJ62</accession>
<reference evidence="2 3" key="1">
    <citation type="submission" date="2018-11" db="EMBL/GenBank/DDBJ databases">
        <authorList>
            <consortium name="Pathogen Informatics"/>
        </authorList>
    </citation>
    <scope>NUCLEOTIDE SEQUENCE [LARGE SCALE GENOMIC DNA]</scope>
</reference>
<organism evidence="2 3">
    <name type="scientific">Strongylus vulgaris</name>
    <name type="common">Blood worm</name>
    <dbReference type="NCBI Taxonomy" id="40348"/>
    <lineage>
        <taxon>Eukaryota</taxon>
        <taxon>Metazoa</taxon>
        <taxon>Ecdysozoa</taxon>
        <taxon>Nematoda</taxon>
        <taxon>Chromadorea</taxon>
        <taxon>Rhabditida</taxon>
        <taxon>Rhabditina</taxon>
        <taxon>Rhabditomorpha</taxon>
        <taxon>Strongyloidea</taxon>
        <taxon>Strongylidae</taxon>
        <taxon>Strongylus</taxon>
    </lineage>
</organism>
<proteinExistence type="predicted"/>
<feature type="compositionally biased region" description="Polar residues" evidence="1">
    <location>
        <begin position="104"/>
        <end position="122"/>
    </location>
</feature>
<feature type="compositionally biased region" description="Polar residues" evidence="1">
    <location>
        <begin position="138"/>
        <end position="153"/>
    </location>
</feature>
<dbReference type="EMBL" id="UYYB01101806">
    <property type="protein sequence ID" value="VDM78394.1"/>
    <property type="molecule type" value="Genomic_DNA"/>
</dbReference>
<feature type="region of interest" description="Disordered" evidence="1">
    <location>
        <begin position="104"/>
        <end position="153"/>
    </location>
</feature>
<evidence type="ECO:0000313" key="2">
    <source>
        <dbReference type="EMBL" id="VDM78394.1"/>
    </source>
</evidence>
<evidence type="ECO:0000313" key="3">
    <source>
        <dbReference type="Proteomes" id="UP000270094"/>
    </source>
</evidence>
<dbReference type="OrthoDB" id="5796225at2759"/>
<evidence type="ECO:0000256" key="1">
    <source>
        <dbReference type="SAM" id="MobiDB-lite"/>
    </source>
</evidence>
<dbReference type="Proteomes" id="UP000270094">
    <property type="component" value="Unassembled WGS sequence"/>
</dbReference>
<gene>
    <name evidence="2" type="ORF">SVUK_LOCUS13392</name>
</gene>
<sequence>MEPHLVASDKSGSHEPPLPLPGIPSIPFSRETTPERSFMAEPSNQTVSVRVSQRNNQRNRQITGGQGFDNIILVQEYSFDHFVFEVVLAERRVRALMDSIQPVSTSELRSTIATPRTASRSENPAGVIGSPVKGKGGASSSRHQTPNKTWKWQ</sequence>